<evidence type="ECO:0000313" key="1">
    <source>
        <dbReference type="EMBL" id="ENY70025.1"/>
    </source>
</evidence>
<dbReference type="OrthoDB" id="399880at2"/>
<dbReference type="STRING" id="1188235.MBVG_2180"/>
<comment type="caution">
    <text evidence="1">The sequence shown here is derived from an EMBL/GenBank/DDBJ whole genome shotgun (WGS) entry which is preliminary data.</text>
</comment>
<name>N9TVC4_9BACT</name>
<dbReference type="SUPFAM" id="SSF52266">
    <property type="entry name" value="SGNH hydrolase"/>
    <property type="match status" value="1"/>
</dbReference>
<evidence type="ECO:0000313" key="2">
    <source>
        <dbReference type="Proteomes" id="UP000013220"/>
    </source>
</evidence>
<dbReference type="PATRIC" id="fig|1188235.3.peg.233"/>
<dbReference type="RefSeq" id="WP_004419557.1">
    <property type="nucleotide sequence ID" value="NZ_AORH01000014.1"/>
</dbReference>
<dbReference type="CDD" id="cd00229">
    <property type="entry name" value="SGNH_hydrolase"/>
    <property type="match status" value="1"/>
</dbReference>
<dbReference type="Proteomes" id="UP000013220">
    <property type="component" value="Unassembled WGS sequence"/>
</dbReference>
<reference evidence="1 2" key="1">
    <citation type="journal article" date="2013" name="Genome Announc.">
        <title>Draft Genome Sequences of Mycoplasma alkalescens, Mycoplasma arginini, and Mycoplasma bovigenitalium, Three Species with Equivocal Pathogenic Status for Cattle.</title>
        <authorList>
            <person name="Manso-Silvan L."/>
            <person name="Tardy F."/>
            <person name="Baranowski E."/>
            <person name="Barre A."/>
            <person name="Blanchard A."/>
            <person name="Breton M."/>
            <person name="Couture C."/>
            <person name="Citti C."/>
            <person name="Dordet-Frisoni E."/>
            <person name="Dupuy V."/>
            <person name="Gaurivaud P."/>
            <person name="Jacob D."/>
            <person name="Lemaitre C."/>
            <person name="Nikolski M."/>
            <person name="Nouvel L.X."/>
            <person name="Poumarat F."/>
            <person name="Thebault P."/>
            <person name="Theil S."/>
            <person name="Thiaucourt F."/>
            <person name="Sirand-Pugnet P."/>
        </authorList>
    </citation>
    <scope>NUCLEOTIDE SEQUENCE [LARGE SCALE GENOMIC DNA]</scope>
    <source>
        <strain evidence="1 2">51080</strain>
    </source>
</reference>
<dbReference type="InterPro" id="IPR001087">
    <property type="entry name" value="GDSL"/>
</dbReference>
<dbReference type="InterPro" id="IPR036514">
    <property type="entry name" value="SGNH_hydro_sf"/>
</dbReference>
<organism evidence="1 2">
    <name type="scientific">Mycoplasmopsis bovigenitalium 51080</name>
    <dbReference type="NCBI Taxonomy" id="1188235"/>
    <lineage>
        <taxon>Bacteria</taxon>
        <taxon>Bacillati</taxon>
        <taxon>Mycoplasmatota</taxon>
        <taxon>Mycoplasmoidales</taxon>
        <taxon>Metamycoplasmataceae</taxon>
        <taxon>Mycoplasmopsis</taxon>
    </lineage>
</organism>
<sequence>MKSKKLKVAFVIGGVAVSVAGIATGISFIPTKEKKLKHSNEINKNKNTTHNPGDNNPISIGDDFQKTNKQNGNKINGKQNKFNRIKVSDRQLSNKHINSKSNVKYVALGDSISAGFVATLDRDYSGEFNKETKTVTGLSYPAYLASFFNEINRLDSFNNLAVTGSTFQEWNLLFKSKGDAKNLTPSEFKTVIGRFGKNFKTHYQRSVLALKNSNLITVTLGANDFIDELISSFSSLPIKSIIDMVNSGNVNYEQITLIVKNLADNLFKKIQGQQTMFIDTIKELAPNANINFIGYPTPLQSILLMVDNFINEKTKNSQFSIVNLIMTLMNGKILSTAVSKGAFFINSYDKDYWSDNQRTLTSNFFDIHPSEKGYKKIAQDLFIKLTTRNRDYEYFKNNNVLWSQKYAKINENDQYLTQVVLEGNEFDVYLKIFGSDFSNFPNTSDVNLVRLKDKFSKDNYFRRVLNTFDIADKIFNEMLPKLFASEFYKEIDPQAKLKDFLYRNNAQNANSLKNWMLNEKIIGNFLLGIESKFFNTDWNNDGQPGAKVFRLQNFLTAVKQELTNEKRIIELISGLLKTSVFNENKDEFKEIIKDILDNVMKMNLASKGIKKIVQLTYNNNIAKFISQKDLTSLASIVANSKALKSTISGFVVNFVHDANKYAQAKTFNELWATFVNDKENAQTFTNLIKNILDELANNDEFKLIIKNVSANLIKQYPELLNGIETEKLSELIFDILGIWNELNNKYNIDQKITSSIVNQLKTKKPSDFSLKEFGAELINSFSHLFEPSQIENTIVEITKISSPLLNKKHEQTYKILANNLIKYSLTKEKIADELLEKILSSFNLDTNLITKDELKELIKNGAKKEEFKNLVHELISVATSVNPEILKNANDYKSLSKAIFENLDQSNLVKIALQLTTSIVETEPVAKNIIARLVSKLPTQLSGINENVIKHFLIKILNHNSTEKLLNSFIKAAVQAQFSKDKIIENWLSQENKQEVIKLANELIVDITKDDQFINQIIDELEKNTNFTSIELQRNDLVKSIKLITESPNFKQIAEMFVAEIIGNANVYLNSANIKENANNIIKNVLNIEENKQKTKEFANYLIKTVSKEEYFATVIANIIYNELSKLDGMNESIEKPQLIKLINDIFKNLENIDLETHILTNTLNSLLEQFRDKGFNIDFAKLTSSIANSIFSTNNVEESALKLFKSFNKYDIFNENRELVKQLLKNSLNYVSKNTNIANQLYSTLPERHRNVILQFMSADEFQSVINDTIQANSESLVNLIDSTLNSLSTNKDKIQEATSFVKIINVVLSDSNNKDLIVKNIEHLFNTILKNPKVYNLVFNLFKYNIEPYGVKVDSKENEKLIKDIYDELPKFIEELRIIPNIVDSVAKNSNNNSNTKELFNKVFGEISTLLGVKDFKLFKIALSSNTLKNNSNALKDIIMKIIESVTSKDEQIEKFVRDFNITSQITSLGIDEQYALDTLKSALKSKELKKILSSLIDEVFANKEKYAKLNNWKEVIGEFFASKNANVVKDALKIWIKKIITESNNVTFTIGKIMAKSLRNSGIKFPDSEDITIQKFIDSFAKGATKTMIIDNVVDEVFNTLKDFKKIPDNQIGYRLQAALKKGALKFISEKDGTIMLSKVFENKNVFETIFKDIDTKAYSDFINLIFKYTPKHTGIYSELFGGRMRSTSNKIKFNASSGISAILGGQVDDFIKIFVLPLAKQFYKELDERPQAYTDINELKKNSSGYQALWRTYTFISQLIFKNIPSGFLFWNATNTTAEAMIMNGFIQAFTEAMRPYNVKLFDKYKGKTSLIGFDTRNSVSGVYLAGLQTLRWGLWTYNSRSNELRAHFYGRDHTLAYIYYWNTNDNKYNKNKKKWEVLLDDLINGYQPVEKQ</sequence>
<proteinExistence type="predicted"/>
<gene>
    <name evidence="1" type="ORF">MBVG_2180</name>
</gene>
<dbReference type="eggNOG" id="COG2755">
    <property type="taxonomic scope" value="Bacteria"/>
</dbReference>
<dbReference type="Pfam" id="PF00657">
    <property type="entry name" value="Lipase_GDSL"/>
    <property type="match status" value="1"/>
</dbReference>
<dbReference type="EMBL" id="AORH01000014">
    <property type="protein sequence ID" value="ENY70025.1"/>
    <property type="molecule type" value="Genomic_DNA"/>
</dbReference>
<keyword evidence="2" id="KW-1185">Reference proteome</keyword>
<dbReference type="GO" id="GO:0016788">
    <property type="term" value="F:hydrolase activity, acting on ester bonds"/>
    <property type="evidence" value="ECO:0007669"/>
    <property type="project" value="InterPro"/>
</dbReference>
<accession>N9TVC4</accession>
<dbReference type="Gene3D" id="3.40.50.1110">
    <property type="entry name" value="SGNH hydrolase"/>
    <property type="match status" value="1"/>
</dbReference>
<protein>
    <submittedName>
        <fullName evidence="1">Uncharacterized protein</fullName>
    </submittedName>
</protein>